<sequence>GKNLFKSLKDVATFSFANAPLPYNSMNEGKEELSAAFGDDNSPETSYQRIWWNSSADSKTYHHLDVSLHYIDKLFQSE</sequence>
<keyword evidence="3" id="KW-1185">Reference proteome</keyword>
<proteinExistence type="predicted"/>
<evidence type="ECO:0000313" key="2">
    <source>
        <dbReference type="EMBL" id="CAF4709541.1"/>
    </source>
</evidence>
<accession>A0A821IY30</accession>
<dbReference type="AlphaFoldDB" id="A0A821IY30"/>
<dbReference type="InterPro" id="IPR005645">
    <property type="entry name" value="FSH-like_dom"/>
</dbReference>
<gene>
    <name evidence="2" type="ORF">OVN521_LOCUS48686</name>
</gene>
<comment type="caution">
    <text evidence="2">The sequence shown here is derived from an EMBL/GenBank/DDBJ whole genome shotgun (WGS) entry which is preliminary data.</text>
</comment>
<feature type="non-terminal residue" evidence="2">
    <location>
        <position position="1"/>
    </location>
</feature>
<organism evidence="2 3">
    <name type="scientific">Rotaria magnacalcarata</name>
    <dbReference type="NCBI Taxonomy" id="392030"/>
    <lineage>
        <taxon>Eukaryota</taxon>
        <taxon>Metazoa</taxon>
        <taxon>Spiralia</taxon>
        <taxon>Gnathifera</taxon>
        <taxon>Rotifera</taxon>
        <taxon>Eurotatoria</taxon>
        <taxon>Bdelloidea</taxon>
        <taxon>Philodinida</taxon>
        <taxon>Philodinidae</taxon>
        <taxon>Rotaria</taxon>
    </lineage>
</organism>
<evidence type="ECO:0000259" key="1">
    <source>
        <dbReference type="Pfam" id="PF03959"/>
    </source>
</evidence>
<feature type="non-terminal residue" evidence="2">
    <location>
        <position position="78"/>
    </location>
</feature>
<name>A0A821IY30_9BILA</name>
<evidence type="ECO:0000313" key="3">
    <source>
        <dbReference type="Proteomes" id="UP000663866"/>
    </source>
</evidence>
<dbReference type="Gene3D" id="3.40.50.1820">
    <property type="entry name" value="alpha/beta hydrolase"/>
    <property type="match status" value="1"/>
</dbReference>
<protein>
    <recommendedName>
        <fullName evidence="1">Serine hydrolase domain-containing protein</fullName>
    </recommendedName>
</protein>
<dbReference type="InterPro" id="IPR029058">
    <property type="entry name" value="AB_hydrolase_fold"/>
</dbReference>
<dbReference type="Proteomes" id="UP000663866">
    <property type="component" value="Unassembled WGS sequence"/>
</dbReference>
<dbReference type="EMBL" id="CAJOBG010102647">
    <property type="protein sequence ID" value="CAF4709541.1"/>
    <property type="molecule type" value="Genomic_DNA"/>
</dbReference>
<reference evidence="2" key="1">
    <citation type="submission" date="2021-02" db="EMBL/GenBank/DDBJ databases">
        <authorList>
            <person name="Nowell W R."/>
        </authorList>
    </citation>
    <scope>NUCLEOTIDE SEQUENCE</scope>
</reference>
<feature type="domain" description="Serine hydrolase" evidence="1">
    <location>
        <begin position="4"/>
        <end position="76"/>
    </location>
</feature>
<dbReference type="Pfam" id="PF03959">
    <property type="entry name" value="FSH1"/>
    <property type="match status" value="1"/>
</dbReference>